<dbReference type="Pfam" id="PF16823">
    <property type="entry name" value="tPilZ"/>
    <property type="match status" value="1"/>
</dbReference>
<accession>A0ABU9DB03</accession>
<organism evidence="2 3">
    <name type="scientific">Thermithiobacillus plumbiphilus</name>
    <dbReference type="NCBI Taxonomy" id="1729899"/>
    <lineage>
        <taxon>Bacteria</taxon>
        <taxon>Pseudomonadati</taxon>
        <taxon>Pseudomonadota</taxon>
        <taxon>Acidithiobacillia</taxon>
        <taxon>Acidithiobacillales</taxon>
        <taxon>Thermithiobacillaceae</taxon>
        <taxon>Thermithiobacillus</taxon>
    </lineage>
</organism>
<evidence type="ECO:0000313" key="3">
    <source>
        <dbReference type="Proteomes" id="UP001446205"/>
    </source>
</evidence>
<gene>
    <name evidence="2" type="ORF">WOB96_12470</name>
</gene>
<dbReference type="InterPro" id="IPR031800">
    <property type="entry name" value="PilZ_atypical"/>
</dbReference>
<name>A0ABU9DB03_9PROT</name>
<protein>
    <submittedName>
        <fullName evidence="2">PilZ domain-containing protein</fullName>
    </submittedName>
</protein>
<evidence type="ECO:0000313" key="2">
    <source>
        <dbReference type="EMBL" id="MEK8090569.1"/>
    </source>
</evidence>
<evidence type="ECO:0000259" key="1">
    <source>
        <dbReference type="Pfam" id="PF16823"/>
    </source>
</evidence>
<comment type="caution">
    <text evidence="2">The sequence shown here is derived from an EMBL/GenBank/DDBJ whole genome shotgun (WGS) entry which is preliminary data.</text>
</comment>
<proteinExistence type="predicted"/>
<sequence>MSEQTEQSLSVTLHLPLRWRDLPAGEMAGGNRLGNQALLRVLEGLDGPAAREPAGPERELFQRLDAKLNLMLSMLSSVLSREQALPPVAELRLSAQQMSWVAAEAPRLGQSVEISLYPHPQVPVPLVLEGHVAGLAPQASGTRIYLQFDALDEDLQAELEKFIFRQHRQEVRRQRGQPGAEPA</sequence>
<keyword evidence="3" id="KW-1185">Reference proteome</keyword>
<dbReference type="EMBL" id="JBBPCO010000013">
    <property type="protein sequence ID" value="MEK8090569.1"/>
    <property type="molecule type" value="Genomic_DNA"/>
</dbReference>
<feature type="domain" description="Cyclic di-GMP receptor atypical PilZ" evidence="1">
    <location>
        <begin position="52"/>
        <end position="175"/>
    </location>
</feature>
<dbReference type="RefSeq" id="WP_341371624.1">
    <property type="nucleotide sequence ID" value="NZ_JBBPCO010000013.1"/>
</dbReference>
<dbReference type="Proteomes" id="UP001446205">
    <property type="component" value="Unassembled WGS sequence"/>
</dbReference>
<reference evidence="2 3" key="1">
    <citation type="submission" date="2024-04" db="EMBL/GenBank/DDBJ databases">
        <authorList>
            <person name="Abashina T."/>
            <person name="Shaikin A."/>
        </authorList>
    </citation>
    <scope>NUCLEOTIDE SEQUENCE [LARGE SCALE GENOMIC DNA]</scope>
    <source>
        <strain evidence="2 3">AAFK</strain>
    </source>
</reference>